<comment type="similarity">
    <text evidence="10">Belongs to the AccA family.</text>
</comment>
<evidence type="ECO:0000256" key="2">
    <source>
        <dbReference type="ARBA" id="ARBA00022516"/>
    </source>
</evidence>
<keyword evidence="7 10" id="KW-0443">Lipid metabolism</keyword>
<dbReference type="GO" id="GO:0016743">
    <property type="term" value="F:carboxyl- or carbamoyltransferase activity"/>
    <property type="evidence" value="ECO:0007669"/>
    <property type="project" value="UniProtKB-UniRule"/>
</dbReference>
<evidence type="ECO:0000256" key="4">
    <source>
        <dbReference type="ARBA" id="ARBA00022741"/>
    </source>
</evidence>
<feature type="domain" description="CoA carboxyltransferase C-terminal" evidence="11">
    <location>
        <begin position="1"/>
        <end position="243"/>
    </location>
</feature>
<dbReference type="EMBL" id="JANFYS010000012">
    <property type="protein sequence ID" value="MCQ4770235.1"/>
    <property type="molecule type" value="Genomic_DNA"/>
</dbReference>
<dbReference type="NCBIfam" id="NF041504">
    <property type="entry name" value="AccA_sub"/>
    <property type="match status" value="1"/>
</dbReference>
<reference evidence="12" key="1">
    <citation type="submission" date="2022-06" db="EMBL/GenBank/DDBJ databases">
        <title>Isolation of gut microbiota from human fecal samples.</title>
        <authorList>
            <person name="Pamer E.G."/>
            <person name="Barat B."/>
            <person name="Waligurski E."/>
            <person name="Medina S."/>
            <person name="Paddock L."/>
            <person name="Mostad J."/>
        </authorList>
    </citation>
    <scope>NUCLEOTIDE SEQUENCE</scope>
    <source>
        <strain evidence="12">DFI.9.91</strain>
    </source>
</reference>
<dbReference type="RefSeq" id="WP_256303735.1">
    <property type="nucleotide sequence ID" value="NZ_JANFYS010000012.1"/>
</dbReference>
<keyword evidence="5 10" id="KW-0276">Fatty acid metabolism</keyword>
<dbReference type="SUPFAM" id="SSF52096">
    <property type="entry name" value="ClpP/crotonase"/>
    <property type="match status" value="1"/>
</dbReference>
<keyword evidence="4 10" id="KW-0547">Nucleotide-binding</keyword>
<dbReference type="Pfam" id="PF03255">
    <property type="entry name" value="ACCA"/>
    <property type="match status" value="1"/>
</dbReference>
<keyword evidence="8 10" id="KW-0275">Fatty acid biosynthesis</keyword>
<organism evidence="12 13">
    <name type="scientific">Intestinimonas massiliensis</name>
    <name type="common">ex Afouda et al. 2020</name>
    <dbReference type="NCBI Taxonomy" id="1673721"/>
    <lineage>
        <taxon>Bacteria</taxon>
        <taxon>Bacillati</taxon>
        <taxon>Bacillota</taxon>
        <taxon>Clostridia</taxon>
        <taxon>Eubacteriales</taxon>
        <taxon>Intestinimonas</taxon>
    </lineage>
</organism>
<dbReference type="Gene3D" id="3.90.226.10">
    <property type="entry name" value="2-enoyl-CoA Hydratase, Chain A, domain 1"/>
    <property type="match status" value="1"/>
</dbReference>
<comment type="pathway">
    <text evidence="1 10">Lipid metabolism; malonyl-CoA biosynthesis; malonyl-CoA from acetyl-CoA: step 1/1.</text>
</comment>
<accession>A0AAW5JMZ4</accession>
<dbReference type="HAMAP" id="MF_00823">
    <property type="entry name" value="AcetylCoA_CT_alpha"/>
    <property type="match status" value="1"/>
</dbReference>
<dbReference type="InterPro" id="IPR029045">
    <property type="entry name" value="ClpP/crotonase-like_dom_sf"/>
</dbReference>
<name>A0AAW5JMZ4_9FIRM</name>
<evidence type="ECO:0000256" key="5">
    <source>
        <dbReference type="ARBA" id="ARBA00022832"/>
    </source>
</evidence>
<dbReference type="GO" id="GO:0009317">
    <property type="term" value="C:acetyl-CoA carboxylase complex"/>
    <property type="evidence" value="ECO:0007669"/>
    <property type="project" value="InterPro"/>
</dbReference>
<dbReference type="AlphaFoldDB" id="A0AAW5JMZ4"/>
<protein>
    <recommendedName>
        <fullName evidence="10">Acetyl-coenzyme A carboxylase carboxyl transferase subunit alpha</fullName>
        <shortName evidence="10">ACCase subunit alpha</shortName>
        <shortName evidence="10">Acetyl-CoA carboxylase carboxyltransferase subunit alpha</shortName>
        <ecNumber evidence="10">2.1.3.15</ecNumber>
    </recommendedName>
</protein>
<proteinExistence type="inferred from homology"/>
<keyword evidence="12" id="KW-0436">Ligase</keyword>
<sequence length="273" mass="29298">MNGNRTAWERVTLARHPDRPGTADYIAALFTDFFEQRGDRLCGEDSSILGGVALYHGRPVTVLGHRKGKNLEEHLRYRFGMPNPEGYRKAQRLMAQAEKFRRPVVTFIDTPGAYPGLEAEERGQGEAIARTLARMSALTVPVVSVITGEGGSGGALALGVGNVVLMQENAVYSVLSPEGFAAILWKDAGRAEEASGVMKLTAPDLRRLGVIDGIIAEPPGGAHTDPAAAFAAMDRALTRALGSLRKQSGEALAAQRYQKFRAMGDPAGKKERA</sequence>
<keyword evidence="6 10" id="KW-0067">ATP-binding</keyword>
<comment type="catalytic activity">
    <reaction evidence="9 10">
        <text>N(6)-carboxybiotinyl-L-lysyl-[protein] + acetyl-CoA = N(6)-biotinyl-L-lysyl-[protein] + malonyl-CoA</text>
        <dbReference type="Rhea" id="RHEA:54728"/>
        <dbReference type="Rhea" id="RHEA-COMP:10505"/>
        <dbReference type="Rhea" id="RHEA-COMP:10506"/>
        <dbReference type="ChEBI" id="CHEBI:57288"/>
        <dbReference type="ChEBI" id="CHEBI:57384"/>
        <dbReference type="ChEBI" id="CHEBI:83144"/>
        <dbReference type="ChEBI" id="CHEBI:83145"/>
        <dbReference type="EC" id="2.1.3.15"/>
    </reaction>
</comment>
<evidence type="ECO:0000313" key="12">
    <source>
        <dbReference type="EMBL" id="MCQ4770235.1"/>
    </source>
</evidence>
<evidence type="ECO:0000256" key="1">
    <source>
        <dbReference type="ARBA" id="ARBA00004956"/>
    </source>
</evidence>
<evidence type="ECO:0000256" key="10">
    <source>
        <dbReference type="HAMAP-Rule" id="MF_00823"/>
    </source>
</evidence>
<dbReference type="GO" id="GO:0005524">
    <property type="term" value="F:ATP binding"/>
    <property type="evidence" value="ECO:0007669"/>
    <property type="project" value="UniProtKB-KW"/>
</dbReference>
<comment type="function">
    <text evidence="10">Component of the acetyl coenzyme A carboxylase (ACC) complex. First, biotin carboxylase catalyzes the carboxylation of biotin on its carrier protein (BCCP) and then the CO(2) group is transferred by the carboxyltransferase to acetyl-CoA to form malonyl-CoA.</text>
</comment>
<dbReference type="Proteomes" id="UP001204562">
    <property type="component" value="Unassembled WGS sequence"/>
</dbReference>
<dbReference type="PROSITE" id="PS50989">
    <property type="entry name" value="COA_CT_CTER"/>
    <property type="match status" value="1"/>
</dbReference>
<comment type="subcellular location">
    <subcellularLocation>
        <location evidence="10">Cytoplasm</location>
    </subcellularLocation>
</comment>
<evidence type="ECO:0000256" key="8">
    <source>
        <dbReference type="ARBA" id="ARBA00023160"/>
    </source>
</evidence>
<keyword evidence="2 10" id="KW-0444">Lipid biosynthesis</keyword>
<keyword evidence="3 10" id="KW-0808">Transferase</keyword>
<comment type="caution">
    <text evidence="12">The sequence shown here is derived from an EMBL/GenBank/DDBJ whole genome shotgun (WGS) entry which is preliminary data.</text>
</comment>
<evidence type="ECO:0000256" key="3">
    <source>
        <dbReference type="ARBA" id="ARBA00022679"/>
    </source>
</evidence>
<gene>
    <name evidence="10" type="primary">accA</name>
    <name evidence="12" type="ORF">NE579_07110</name>
</gene>
<dbReference type="InterPro" id="IPR001095">
    <property type="entry name" value="Acetyl_CoA_COase_a_su"/>
</dbReference>
<dbReference type="GO" id="GO:0006633">
    <property type="term" value="P:fatty acid biosynthetic process"/>
    <property type="evidence" value="ECO:0007669"/>
    <property type="project" value="UniProtKB-KW"/>
</dbReference>
<dbReference type="NCBIfam" id="NF004344">
    <property type="entry name" value="PRK05724.1"/>
    <property type="match status" value="1"/>
</dbReference>
<dbReference type="NCBIfam" id="TIGR00513">
    <property type="entry name" value="accA"/>
    <property type="match status" value="1"/>
</dbReference>
<evidence type="ECO:0000256" key="9">
    <source>
        <dbReference type="ARBA" id="ARBA00049152"/>
    </source>
</evidence>
<dbReference type="PRINTS" id="PR01069">
    <property type="entry name" value="ACCCTRFRASEA"/>
</dbReference>
<evidence type="ECO:0000259" key="11">
    <source>
        <dbReference type="PROSITE" id="PS50989"/>
    </source>
</evidence>
<comment type="subunit">
    <text evidence="10">Acetyl-CoA carboxylase is a heterohexamer composed of biotin carboxyl carrier protein (AccB), biotin carboxylase (AccC) and two subunits each of ACCase subunit alpha (AccA) and ACCase subunit beta (AccD).</text>
</comment>
<dbReference type="EC" id="2.1.3.15" evidence="10"/>
<dbReference type="PANTHER" id="PTHR42853">
    <property type="entry name" value="ACETYL-COENZYME A CARBOXYLASE CARBOXYL TRANSFERASE SUBUNIT ALPHA"/>
    <property type="match status" value="1"/>
</dbReference>
<evidence type="ECO:0000313" key="13">
    <source>
        <dbReference type="Proteomes" id="UP001204562"/>
    </source>
</evidence>
<keyword evidence="10" id="KW-0963">Cytoplasm</keyword>
<dbReference type="InterPro" id="IPR011763">
    <property type="entry name" value="COA_CT_C"/>
</dbReference>
<evidence type="ECO:0000256" key="6">
    <source>
        <dbReference type="ARBA" id="ARBA00022840"/>
    </source>
</evidence>
<evidence type="ECO:0000256" key="7">
    <source>
        <dbReference type="ARBA" id="ARBA00023098"/>
    </source>
</evidence>
<dbReference type="PANTHER" id="PTHR42853:SF3">
    <property type="entry name" value="ACETYL-COENZYME A CARBOXYLASE CARBOXYL TRANSFERASE SUBUNIT ALPHA, CHLOROPLASTIC"/>
    <property type="match status" value="1"/>
</dbReference>
<dbReference type="GO" id="GO:0003989">
    <property type="term" value="F:acetyl-CoA carboxylase activity"/>
    <property type="evidence" value="ECO:0007669"/>
    <property type="project" value="InterPro"/>
</dbReference>
<dbReference type="GO" id="GO:2001295">
    <property type="term" value="P:malonyl-CoA biosynthetic process"/>
    <property type="evidence" value="ECO:0007669"/>
    <property type="project" value="UniProtKB-UniRule"/>
</dbReference>